<name>Q9ZQQ6_ARATH</name>
<reference evidence="3" key="3">
    <citation type="submission" date="2002-02" db="EMBL/GenBank/DDBJ databases">
        <authorList>
            <person name="Town C.D."/>
            <person name="Kaul S."/>
        </authorList>
    </citation>
    <scope>NUCLEOTIDE SEQUENCE</scope>
</reference>
<dbReference type="AlphaFoldDB" id="Q9ZQQ6"/>
<dbReference type="CDD" id="cd01650">
    <property type="entry name" value="RT_nLTR_like"/>
    <property type="match status" value="1"/>
</dbReference>
<keyword evidence="3" id="KW-0695">RNA-directed DNA polymerase</keyword>
<dbReference type="PANTHER" id="PTHR33116">
    <property type="entry name" value="REVERSE TRANSCRIPTASE ZINC-BINDING DOMAIN-CONTAINING PROTEIN-RELATED-RELATED"/>
    <property type="match status" value="1"/>
</dbReference>
<dbReference type="PROSITE" id="PS50878">
    <property type="entry name" value="RT_POL"/>
    <property type="match status" value="1"/>
</dbReference>
<reference key="1">
    <citation type="journal article" date="1999" name="Nature">
        <title>Sequence and analysis of chromosome 2 of the plant Arabidopsis thaliana.</title>
        <authorList>
            <person name="Lin X."/>
            <person name="Kaul S."/>
            <person name="Rounsley S."/>
            <person name="Shea T.P."/>
            <person name="Benito M.I."/>
            <person name="Town C.D."/>
            <person name="Fujii C.Y."/>
            <person name="Mason T."/>
            <person name="Bowman C.L."/>
            <person name="Barnstead M."/>
            <person name="Feldblyum T.V."/>
            <person name="Buell C.R."/>
            <person name="Ketchum K.A."/>
            <person name="Lee J."/>
            <person name="Ronning C.M."/>
            <person name="Koo H.L."/>
            <person name="Moffat K.S."/>
            <person name="Cronin L.A."/>
            <person name="Shen M."/>
            <person name="Pai G."/>
            <person name="Van Aken S."/>
            <person name="Umayam L."/>
            <person name="Tallon L.J."/>
            <person name="Gill J.E."/>
            <person name="Adams M.D."/>
            <person name="Carrera A.J."/>
            <person name="Creasy T.H."/>
            <person name="Goodman H.M."/>
            <person name="Somerville C.R."/>
            <person name="Copenhaver G.P."/>
            <person name="Preuss D."/>
            <person name="Nierman W.C."/>
            <person name="White O."/>
            <person name="Eisen J.A."/>
            <person name="Salzberg S.L."/>
            <person name="Fraser C.M."/>
            <person name="Venter J.C."/>
        </authorList>
    </citation>
    <scope>NUCLEOTIDE SEQUENCE [LARGE SCALE GENOMIC DNA]</scope>
    <source>
        <strain>cv. Columbia</strain>
    </source>
</reference>
<feature type="region of interest" description="Disordered" evidence="1">
    <location>
        <begin position="1"/>
        <end position="29"/>
    </location>
</feature>
<dbReference type="InterPro" id="IPR005135">
    <property type="entry name" value="Endo/exonuclease/phosphatase"/>
</dbReference>
<dbReference type="InterPro" id="IPR000477">
    <property type="entry name" value="RT_dom"/>
</dbReference>
<dbReference type="InterPro" id="IPR043502">
    <property type="entry name" value="DNA/RNA_pol_sf"/>
</dbReference>
<organism evidence="3">
    <name type="scientific">Arabidopsis thaliana</name>
    <name type="common">Mouse-ear cress</name>
    <dbReference type="NCBI Taxonomy" id="3702"/>
    <lineage>
        <taxon>Eukaryota</taxon>
        <taxon>Viridiplantae</taxon>
        <taxon>Streptophyta</taxon>
        <taxon>Embryophyta</taxon>
        <taxon>Tracheophyta</taxon>
        <taxon>Spermatophyta</taxon>
        <taxon>Magnoliopsida</taxon>
        <taxon>eudicotyledons</taxon>
        <taxon>Gunneridae</taxon>
        <taxon>Pentapetalae</taxon>
        <taxon>rosids</taxon>
        <taxon>malvids</taxon>
        <taxon>Brassicales</taxon>
        <taxon>Brassicaceae</taxon>
        <taxon>Camelineae</taxon>
        <taxon>Arabidopsis</taxon>
    </lineage>
</organism>
<reference evidence="3" key="2">
    <citation type="submission" date="2000-03" db="EMBL/GenBank/DDBJ databases">
        <authorList>
            <person name="Lin X."/>
            <person name="Kaul S."/>
            <person name="Shea T.P."/>
            <person name="Fujii C.Y."/>
            <person name="Shen M."/>
            <person name="VanAken S.E."/>
            <person name="Barnstead M.E."/>
            <person name="Mason T.M."/>
            <person name="Bowman C.L."/>
            <person name="Ronning C.M."/>
            <person name="Benito M.-I."/>
            <person name="Carrera A.J."/>
            <person name="Creasy T.H."/>
            <person name="Buell C.R."/>
            <person name="Town C.D."/>
            <person name="Nierman W.C."/>
            <person name="Fraser C.M."/>
            <person name="Venter J.C."/>
        </authorList>
    </citation>
    <scope>NUCLEOTIDE SEQUENCE</scope>
</reference>
<dbReference type="PANTHER" id="PTHR33116:SF80">
    <property type="entry name" value="REVERSE TRANSCRIPTASE ZINC-BINDING DOMAIN-CONTAINING PROTEIN"/>
    <property type="match status" value="1"/>
</dbReference>
<dbReference type="SUPFAM" id="SSF56672">
    <property type="entry name" value="DNA/RNA polymerases"/>
    <property type="match status" value="1"/>
</dbReference>
<dbReference type="Pfam" id="PF03372">
    <property type="entry name" value="Exo_endo_phos"/>
    <property type="match status" value="1"/>
</dbReference>
<evidence type="ECO:0000256" key="1">
    <source>
        <dbReference type="SAM" id="MobiDB-lite"/>
    </source>
</evidence>
<sequence>MSPSVVEEVTLSSPRDSPSAAPKPSYSSIVQNKPSLTKHDFSVTMVDGDPIVQIPDEIFEDSAPLWDDLLIGRFPQTAPHVAKVHVIVNKIWPLGDKTVKIDAHVVDPKTIKFRIRDSAVRSRVLRRVEPETEVVTEVIPSQQDLQKDPLLVSNLLVNQREVETNGTEKNSEAETTELKENENVIAVIEKEQDDGTWHSVSPTKGHQRPKLQHVHENQNHVSPSRYTVLAMEDDTDELENQEEGEIVSKQSTELLVTSELVNTQETRPSFPRASKTMHKVVKGSVNQNTKGNQSVSGRRDWSILTNYESHRLGRIWVVWSANVRITPVFKSSQMITCSVLLEGKEEEFFCSFIYASNFVEERKILWEDIRNHHDSPLFRNKPWMLCGDFNEILDGSEHSNYDTSPFTPLGMRDFQEVVRYSSLTDLGYHGPRFTWCNKRENGLICKKLDKVLVNDSWCITFPHSYSVFEAGGCSDHTRGRIMLEAAAIGGRRPFKFVNVLTSIPQKPSLRALGKEKLGDLPKHLEEGYMKQKSKLHWMKVGDRNNSYFHKAAQVRRMQNSIREIQGPNGVVLQTSEEIKGEAERFFQEFLNHQPSDFQGMTVEELQNLMSFRCSATDQDMLTREVTSEEIQKVLFAMPSNKSPGPDGYTRLNATILALIPKKDEATLMRDYRPISCCNVIYKVISKIIANRLKVMLPTFILQNQSAFVRERLLMENVLLATELVKDYHKDSISPRCAMKIDISKAFDSVQWQFLLNTLEALKFPEKFRHWIKLCISTATFSVQVNSEQAGFFGSKRGLRQGCALSPYLFVICMNVLSHMIDVAAVHRNIGYHPKCKKLSLTHLCFADDLMVFIDGQQRSVEGVINIFKDFAGKSGLHISLEKSTLYLAEVSELNRNNILSAFPFASGQLPVRYLGFPLLTKQMTTADYSPLLDKVRSKISSWTARSLSYAGRLALINSVIVSLSNFWMSAYRLPAGCIKEIEKLCSAFLWSGPELNPKKAKITWTSLCKLKQEGGLGIKSLLEANKVSCLKLIWRLVSRQSSLWVNWVWTYIIRKGSFWSANDRSSLGSWMWKKLLNYRDVAKSMCKVEIKSGSSTSFWYDNWSQLRQLVDVTNARRTIDMGIPLAATVATVLASHRTKQHRTAIYNKIEAEIQSILQRERSEAPYIFLWRSSGDNFRQSFITKVTWHNIRDIHTHRQCSTMSKDSLFLFRYVFQASLYHVWRERNARRHGEAHSTTTRLIKLIDKTVRNRISSINDVGDHSYDNCLRLWLSTRLHP</sequence>
<proteinExistence type="predicted"/>
<dbReference type="GO" id="GO:0003964">
    <property type="term" value="F:RNA-directed DNA polymerase activity"/>
    <property type="evidence" value="ECO:0007669"/>
    <property type="project" value="UniProtKB-KW"/>
</dbReference>
<dbReference type="Pfam" id="PF00078">
    <property type="entry name" value="RVT_1"/>
    <property type="match status" value="1"/>
</dbReference>
<protein>
    <submittedName>
        <fullName evidence="3">Putative non-LTR retroelement reverse transcriptase</fullName>
    </submittedName>
</protein>
<evidence type="ECO:0000313" key="3">
    <source>
        <dbReference type="EMBL" id="AAD15471.1"/>
    </source>
</evidence>
<accession>Q9ZQQ6</accession>
<feature type="domain" description="Reverse transcriptase" evidence="2">
    <location>
        <begin position="640"/>
        <end position="918"/>
    </location>
</feature>
<dbReference type="InterPro" id="IPR036691">
    <property type="entry name" value="Endo/exonu/phosph_ase_sf"/>
</dbReference>
<evidence type="ECO:0000259" key="2">
    <source>
        <dbReference type="PROSITE" id="PS50878"/>
    </source>
</evidence>
<keyword evidence="3" id="KW-0548">Nucleotidyltransferase</keyword>
<dbReference type="SUPFAM" id="SSF56219">
    <property type="entry name" value="DNase I-like"/>
    <property type="match status" value="1"/>
</dbReference>
<dbReference type="EMBL" id="AC006067">
    <property type="protein sequence ID" value="AAD15471.1"/>
    <property type="molecule type" value="Genomic_DNA"/>
</dbReference>
<gene>
    <name evidence="3" type="ordered locus">At2g14430</name>
</gene>
<dbReference type="PIR" id="B84517">
    <property type="entry name" value="B84517"/>
</dbReference>
<feature type="compositionally biased region" description="Low complexity" evidence="1">
    <location>
        <begin position="17"/>
        <end position="28"/>
    </location>
</feature>
<keyword evidence="3" id="KW-0808">Transferase</keyword>
<dbReference type="Gene3D" id="3.60.10.10">
    <property type="entry name" value="Endonuclease/exonuclease/phosphatase"/>
    <property type="match status" value="1"/>
</dbReference>